<evidence type="ECO:0000313" key="2">
    <source>
        <dbReference type="EMBL" id="KZP18245.1"/>
    </source>
</evidence>
<evidence type="ECO:0000256" key="1">
    <source>
        <dbReference type="SAM" id="MobiDB-lite"/>
    </source>
</evidence>
<reference evidence="2 3" key="1">
    <citation type="journal article" date="2016" name="Mol. Biol. Evol.">
        <title>Comparative Genomics of Early-Diverging Mushroom-Forming Fungi Provides Insights into the Origins of Lignocellulose Decay Capabilities.</title>
        <authorList>
            <person name="Nagy L.G."/>
            <person name="Riley R."/>
            <person name="Tritt A."/>
            <person name="Adam C."/>
            <person name="Daum C."/>
            <person name="Floudas D."/>
            <person name="Sun H."/>
            <person name="Yadav J.S."/>
            <person name="Pangilinan J."/>
            <person name="Larsson K.H."/>
            <person name="Matsuura K."/>
            <person name="Barry K."/>
            <person name="Labutti K."/>
            <person name="Kuo R."/>
            <person name="Ohm R.A."/>
            <person name="Bhattacharya S.S."/>
            <person name="Shirouzu T."/>
            <person name="Yoshinaga Y."/>
            <person name="Martin F.M."/>
            <person name="Grigoriev I.V."/>
            <person name="Hibbett D.S."/>
        </authorList>
    </citation>
    <scope>NUCLEOTIDE SEQUENCE [LARGE SCALE GENOMIC DNA]</scope>
    <source>
        <strain evidence="2 3">CBS 109695</strain>
    </source>
</reference>
<protein>
    <submittedName>
        <fullName evidence="2">Uncharacterized protein</fullName>
    </submittedName>
</protein>
<gene>
    <name evidence="2" type="ORF">FIBSPDRAFT_596830</name>
</gene>
<sequence length="151" mass="16228">MCIVHHIITGRNLKSNNKQSTNDHTPKVCSDTHPNTSRPTAPRSARSNYASCFCALILPMLQEGWAARGVTSGLCAAAAPRTRCRCSARARADTLPLPLPPMLIFIAIPPLPLLLLMVEIQLFREHAPALVPTPRARGTSSCTRARGGAAP</sequence>
<proteinExistence type="predicted"/>
<dbReference type="AlphaFoldDB" id="A0A166GWV4"/>
<organism evidence="2 3">
    <name type="scientific">Athelia psychrophila</name>
    <dbReference type="NCBI Taxonomy" id="1759441"/>
    <lineage>
        <taxon>Eukaryota</taxon>
        <taxon>Fungi</taxon>
        <taxon>Dikarya</taxon>
        <taxon>Basidiomycota</taxon>
        <taxon>Agaricomycotina</taxon>
        <taxon>Agaricomycetes</taxon>
        <taxon>Agaricomycetidae</taxon>
        <taxon>Atheliales</taxon>
        <taxon>Atheliaceae</taxon>
        <taxon>Athelia</taxon>
    </lineage>
</organism>
<name>A0A166GWV4_9AGAM</name>
<feature type="region of interest" description="Disordered" evidence="1">
    <location>
        <begin position="14"/>
        <end position="45"/>
    </location>
</feature>
<evidence type="ECO:0000313" key="3">
    <source>
        <dbReference type="Proteomes" id="UP000076532"/>
    </source>
</evidence>
<feature type="compositionally biased region" description="Polar residues" evidence="1">
    <location>
        <begin position="14"/>
        <end position="23"/>
    </location>
</feature>
<dbReference type="EMBL" id="KV417574">
    <property type="protein sequence ID" value="KZP18245.1"/>
    <property type="molecule type" value="Genomic_DNA"/>
</dbReference>
<accession>A0A166GWV4</accession>
<feature type="compositionally biased region" description="Polar residues" evidence="1">
    <location>
        <begin position="32"/>
        <end position="45"/>
    </location>
</feature>
<keyword evidence="3" id="KW-1185">Reference proteome</keyword>
<dbReference type="Proteomes" id="UP000076532">
    <property type="component" value="Unassembled WGS sequence"/>
</dbReference>